<dbReference type="GO" id="GO:0008982">
    <property type="term" value="F:protein-N(PI)-phosphohistidine-sugar phosphotransferase activity"/>
    <property type="evidence" value="ECO:0007669"/>
    <property type="project" value="InterPro"/>
</dbReference>
<keyword evidence="7 8" id="KW-0472">Membrane</keyword>
<organism evidence="10 11">
    <name type="scientific">Companilactobacillus zhachilii</name>
    <dbReference type="NCBI Taxonomy" id="2304606"/>
    <lineage>
        <taxon>Bacteria</taxon>
        <taxon>Bacillati</taxon>
        <taxon>Bacillota</taxon>
        <taxon>Bacilli</taxon>
        <taxon>Lactobacillales</taxon>
        <taxon>Lactobacillaceae</taxon>
        <taxon>Companilactobacillus</taxon>
    </lineage>
</organism>
<keyword evidence="2" id="KW-0813">Transport</keyword>
<evidence type="ECO:0000313" key="11">
    <source>
        <dbReference type="Proteomes" id="UP000267208"/>
    </source>
</evidence>
<feature type="transmembrane region" description="Helical" evidence="8">
    <location>
        <begin position="176"/>
        <end position="198"/>
    </location>
</feature>
<proteinExistence type="predicted"/>
<evidence type="ECO:0000256" key="6">
    <source>
        <dbReference type="ARBA" id="ARBA00022989"/>
    </source>
</evidence>
<evidence type="ECO:0000256" key="4">
    <source>
        <dbReference type="ARBA" id="ARBA00022597"/>
    </source>
</evidence>
<name>A0A386PUF1_9LACO</name>
<dbReference type="GO" id="GO:1902815">
    <property type="term" value="P:N,N'-diacetylchitobiose import"/>
    <property type="evidence" value="ECO:0007669"/>
    <property type="project" value="TreeGrafter"/>
</dbReference>
<dbReference type="PANTHER" id="PTHR33989">
    <property type="match status" value="1"/>
</dbReference>
<keyword evidence="3" id="KW-1003">Cell membrane</keyword>
<keyword evidence="5 8" id="KW-0812">Transmembrane</keyword>
<feature type="transmembrane region" description="Helical" evidence="8">
    <location>
        <begin position="133"/>
        <end position="155"/>
    </location>
</feature>
<dbReference type="OrthoDB" id="1651152at2"/>
<dbReference type="InterPro" id="IPR003352">
    <property type="entry name" value="PTS_EIIC"/>
</dbReference>
<feature type="transmembrane region" description="Helical" evidence="8">
    <location>
        <begin position="74"/>
        <end position="98"/>
    </location>
</feature>
<dbReference type="InterPro" id="IPR004501">
    <property type="entry name" value="PTS_EIIC_3"/>
</dbReference>
<evidence type="ECO:0000256" key="7">
    <source>
        <dbReference type="ARBA" id="ARBA00023136"/>
    </source>
</evidence>
<keyword evidence="4 10" id="KW-0762">Sugar transport</keyword>
<dbReference type="KEGG" id="lzh:D1B17_05055"/>
<dbReference type="PROSITE" id="PS51105">
    <property type="entry name" value="PTS_EIIC_TYPE_3"/>
    <property type="match status" value="1"/>
</dbReference>
<reference evidence="11" key="1">
    <citation type="submission" date="2018-08" db="EMBL/GenBank/DDBJ databases">
        <title>Genome of Lactobacillus sp. HBUAS52074.</title>
        <authorList>
            <person name="Guo Z."/>
            <person name="Zhang Z.D."/>
        </authorList>
    </citation>
    <scope>NUCLEOTIDE SEQUENCE [LARGE SCALE GENOMIC DNA]</scope>
    <source>
        <strain evidence="11">HBUAS52074</strain>
    </source>
</reference>
<evidence type="ECO:0000256" key="1">
    <source>
        <dbReference type="ARBA" id="ARBA00004651"/>
    </source>
</evidence>
<gene>
    <name evidence="10" type="ORF">D1B17_05055</name>
</gene>
<dbReference type="InterPro" id="IPR051088">
    <property type="entry name" value="PTS_Sugar-EIIC/EIIB"/>
</dbReference>
<feature type="transmembrane region" description="Helical" evidence="8">
    <location>
        <begin position="340"/>
        <end position="360"/>
    </location>
</feature>
<evidence type="ECO:0000256" key="8">
    <source>
        <dbReference type="SAM" id="Phobius"/>
    </source>
</evidence>
<feature type="domain" description="PTS EIIC type-3" evidence="9">
    <location>
        <begin position="6"/>
        <end position="400"/>
    </location>
</feature>
<sequence length="425" mass="47344">MITEEIIGALEPFLLIWHRKIQFNEVIRKTAVLIFPFVLIGTLSQLVQLIFFTPNSFASQVLYLNKLSGFFGKFGMIFELLTKSTLGILGILSAYGTAKFATKVHHDDQLAGLVGAVSLLILSYRFSNRQFSMSWIGSTGVVVGVLVGFCVASIFKSWSKPIPKNPTSFLNKVFASFFSVNLSFLLALICTIIINFIITETSKINPNLITTRSHIFWIFGISILRLLLTFLGLNDSELNFLSTTNNSTNLNSALIHHSLWNIPFPLTIKSLYIAYGSFGSSGMLLALVLLILRESKLHDFRIVARWSLLPVIFNLNMPLMIGLPIMFLPTFVIPYFLAPLLSMFIAAFAILLHIVPAMVYPVPVGTPGFLQVFLGTGGNWLALFLGIFNLGISTLIYWPFLKLEEKLLMDNHLSSGLSEEKVSQS</sequence>
<evidence type="ECO:0000259" key="9">
    <source>
        <dbReference type="PROSITE" id="PS51105"/>
    </source>
</evidence>
<feature type="transmembrane region" description="Helical" evidence="8">
    <location>
        <begin position="214"/>
        <end position="233"/>
    </location>
</feature>
<keyword evidence="6 8" id="KW-1133">Transmembrane helix</keyword>
<dbReference type="AlphaFoldDB" id="A0A386PUF1"/>
<dbReference type="GO" id="GO:0009401">
    <property type="term" value="P:phosphoenolpyruvate-dependent sugar phosphotransferase system"/>
    <property type="evidence" value="ECO:0007669"/>
    <property type="project" value="InterPro"/>
</dbReference>
<feature type="transmembrane region" description="Helical" evidence="8">
    <location>
        <begin position="380"/>
        <end position="400"/>
    </location>
</feature>
<evidence type="ECO:0000313" key="10">
    <source>
        <dbReference type="EMBL" id="AYE38030.1"/>
    </source>
</evidence>
<dbReference type="PANTHER" id="PTHR33989:SF4">
    <property type="entry name" value="PTS SYSTEM N,N'-DIACETYLCHITOBIOSE-SPECIFIC EIIC COMPONENT"/>
    <property type="match status" value="1"/>
</dbReference>
<dbReference type="EMBL" id="CP031933">
    <property type="protein sequence ID" value="AYE38030.1"/>
    <property type="molecule type" value="Genomic_DNA"/>
</dbReference>
<feature type="transmembrane region" description="Helical" evidence="8">
    <location>
        <begin position="30"/>
        <end position="54"/>
    </location>
</feature>
<dbReference type="RefSeq" id="WP_120142273.1">
    <property type="nucleotide sequence ID" value="NZ_CP031933.2"/>
</dbReference>
<feature type="transmembrane region" description="Helical" evidence="8">
    <location>
        <begin position="272"/>
        <end position="292"/>
    </location>
</feature>
<comment type="subcellular location">
    <subcellularLocation>
        <location evidence="1">Cell membrane</location>
        <topology evidence="1">Multi-pass membrane protein</topology>
    </subcellularLocation>
</comment>
<accession>A0A386PUF1</accession>
<evidence type="ECO:0000256" key="2">
    <source>
        <dbReference type="ARBA" id="ARBA00022448"/>
    </source>
</evidence>
<dbReference type="Proteomes" id="UP000267208">
    <property type="component" value="Chromosome"/>
</dbReference>
<feature type="transmembrane region" description="Helical" evidence="8">
    <location>
        <begin position="312"/>
        <end position="333"/>
    </location>
</feature>
<protein>
    <submittedName>
        <fullName evidence="10">PTS sugar transporter subunit IIC</fullName>
    </submittedName>
</protein>
<dbReference type="Pfam" id="PF02378">
    <property type="entry name" value="PTS_EIIC"/>
    <property type="match status" value="1"/>
</dbReference>
<evidence type="ECO:0000256" key="5">
    <source>
        <dbReference type="ARBA" id="ARBA00022692"/>
    </source>
</evidence>
<keyword evidence="11" id="KW-1185">Reference proteome</keyword>
<evidence type="ECO:0000256" key="3">
    <source>
        <dbReference type="ARBA" id="ARBA00022475"/>
    </source>
</evidence>
<dbReference type="GO" id="GO:0005886">
    <property type="term" value="C:plasma membrane"/>
    <property type="evidence" value="ECO:0007669"/>
    <property type="project" value="UniProtKB-SubCell"/>
</dbReference>